<evidence type="ECO:0000313" key="2">
    <source>
        <dbReference type="EMBL" id="QJA73063.1"/>
    </source>
</evidence>
<accession>A0A6M3IMH0</accession>
<evidence type="ECO:0000313" key="3">
    <source>
        <dbReference type="EMBL" id="QJB01989.1"/>
    </source>
</evidence>
<reference evidence="1" key="1">
    <citation type="submission" date="2020-03" db="EMBL/GenBank/DDBJ databases">
        <title>The deep terrestrial virosphere.</title>
        <authorList>
            <person name="Holmfeldt K."/>
            <person name="Nilsson E."/>
            <person name="Simone D."/>
            <person name="Lopez-Fernandez M."/>
            <person name="Wu X."/>
            <person name="de Brujin I."/>
            <person name="Lundin D."/>
            <person name="Andersson A."/>
            <person name="Bertilsson S."/>
            <person name="Dopson M."/>
        </authorList>
    </citation>
    <scope>NUCLEOTIDE SEQUENCE</scope>
    <source>
        <strain evidence="3">MM171B01597</strain>
        <strain evidence="2">MM415A02499</strain>
        <strain evidence="1">MM415B01433</strain>
    </source>
</reference>
<dbReference type="EMBL" id="MT143750">
    <property type="protein sequence ID" value="QJB01989.1"/>
    <property type="molecule type" value="Genomic_DNA"/>
</dbReference>
<evidence type="ECO:0000313" key="1">
    <source>
        <dbReference type="EMBL" id="QJA58633.1"/>
    </source>
</evidence>
<dbReference type="AlphaFoldDB" id="A0A6M3IMH0"/>
<dbReference type="Gene3D" id="3.40.50.300">
    <property type="entry name" value="P-loop containing nucleotide triphosphate hydrolases"/>
    <property type="match status" value="1"/>
</dbReference>
<dbReference type="EMBL" id="MT141999">
    <property type="protein sequence ID" value="QJA73063.1"/>
    <property type="molecule type" value="Genomic_DNA"/>
</dbReference>
<proteinExistence type="predicted"/>
<protein>
    <submittedName>
        <fullName evidence="1">Uncharacterized protein</fullName>
    </submittedName>
</protein>
<dbReference type="InterPro" id="IPR027417">
    <property type="entry name" value="P-loop_NTPase"/>
</dbReference>
<organism evidence="1">
    <name type="scientific">viral metagenome</name>
    <dbReference type="NCBI Taxonomy" id="1070528"/>
    <lineage>
        <taxon>unclassified sequences</taxon>
        <taxon>metagenomes</taxon>
        <taxon>organismal metagenomes</taxon>
    </lineage>
</organism>
<sequence>MVVQERQVLTDFRRKLDEKIGRRKLLVENKNGISLELVKYQTEHENCLKARTIVQTVARSTQESIEIHIGNITTLALATVFPDPYTFSLRFIERRNTTEADLIFTKNGNETDDILNTGGGGVADIASFALRIALWSLKKTRATFLLDEPDKFLHSPVYQEKASALMKDLCEKLGIQILLISDQQRIIAAADKVIRIENKNGVSEVVNV</sequence>
<dbReference type="EMBL" id="MT141332">
    <property type="protein sequence ID" value="QJA58633.1"/>
    <property type="molecule type" value="Genomic_DNA"/>
</dbReference>
<name>A0A6M3IMH0_9ZZZZ</name>
<dbReference type="SUPFAM" id="SSF52540">
    <property type="entry name" value="P-loop containing nucleoside triphosphate hydrolases"/>
    <property type="match status" value="1"/>
</dbReference>
<gene>
    <name evidence="3" type="ORF">MM171B01597_0004</name>
    <name evidence="2" type="ORF">MM415A02499_0008</name>
    <name evidence="1" type="ORF">MM415B01433_0024</name>
</gene>